<accession>A0A1X2CSC0</accession>
<keyword evidence="1" id="KW-0732">Signal</keyword>
<dbReference type="Pfam" id="PF12484">
    <property type="entry name" value="PPE-SVP"/>
    <property type="match status" value="1"/>
</dbReference>
<protein>
    <recommendedName>
        <fullName evidence="2">PPE family C-terminal domain-containing protein</fullName>
    </recommendedName>
</protein>
<keyword evidence="4" id="KW-1185">Reference proteome</keyword>
<evidence type="ECO:0000313" key="3">
    <source>
        <dbReference type="EMBL" id="ORW78856.1"/>
    </source>
</evidence>
<gene>
    <name evidence="3" type="ORF">AWC22_00910</name>
</gene>
<evidence type="ECO:0000259" key="2">
    <source>
        <dbReference type="Pfam" id="PF12484"/>
    </source>
</evidence>
<feature type="domain" description="PPE family C-terminal" evidence="2">
    <location>
        <begin position="58"/>
        <end position="148"/>
    </location>
</feature>
<dbReference type="EMBL" id="LQPQ01000079">
    <property type="protein sequence ID" value="ORW78856.1"/>
    <property type="molecule type" value="Genomic_DNA"/>
</dbReference>
<evidence type="ECO:0000313" key="4">
    <source>
        <dbReference type="Proteomes" id="UP000193087"/>
    </source>
</evidence>
<evidence type="ECO:0000256" key="1">
    <source>
        <dbReference type="SAM" id="SignalP"/>
    </source>
</evidence>
<reference evidence="3 4" key="1">
    <citation type="submission" date="2016-01" db="EMBL/GenBank/DDBJ databases">
        <title>The new phylogeny of the genus Mycobacterium.</title>
        <authorList>
            <person name="Tarcisio F."/>
            <person name="Conor M."/>
            <person name="Antonella G."/>
            <person name="Elisabetta G."/>
            <person name="Giulia F.S."/>
            <person name="Sara T."/>
            <person name="Anna F."/>
            <person name="Clotilde B."/>
            <person name="Roberto B."/>
            <person name="Veronica D.S."/>
            <person name="Fabio R."/>
            <person name="Monica P."/>
            <person name="Olivier J."/>
            <person name="Enrico T."/>
            <person name="Nicola S."/>
        </authorList>
    </citation>
    <scope>NUCLEOTIDE SEQUENCE [LARGE SCALE GENOMIC DNA]</scope>
    <source>
        <strain evidence="3 4">DSM 45176</strain>
    </source>
</reference>
<proteinExistence type="predicted"/>
<dbReference type="AlphaFoldDB" id="A0A1X2CSC0"/>
<dbReference type="InterPro" id="IPR022171">
    <property type="entry name" value="PPE_C"/>
</dbReference>
<feature type="signal peptide" evidence="1">
    <location>
        <begin position="1"/>
        <end position="20"/>
    </location>
</feature>
<feature type="chain" id="PRO_5013253507" description="PPE family C-terminal domain-containing protein" evidence="1">
    <location>
        <begin position="21"/>
        <end position="152"/>
    </location>
</feature>
<name>A0A1X2CSC0_9MYCO</name>
<dbReference type="STRING" id="486698.AWC22_00910"/>
<comment type="caution">
    <text evidence="3">The sequence shown here is derived from an EMBL/GenBank/DDBJ whole genome shotgun (WGS) entry which is preliminary data.</text>
</comment>
<sequence>MYPASMLIGPLMNAAQSANASSAGLASAGLAAADMPKFAGDVAPAMKGLGGGAGLGAAADLGKARLVGAMSVPPTWQGSMPKGMASGAMAGLGALPAEMAAAGPGGMGMMPMPMPMGAGAGAGMPGGMMGRGGAAAHVIQQRPSVVPRTGVG</sequence>
<organism evidence="3 4">
    <name type="scientific">Mycobacterium riyadhense</name>
    <dbReference type="NCBI Taxonomy" id="486698"/>
    <lineage>
        <taxon>Bacteria</taxon>
        <taxon>Bacillati</taxon>
        <taxon>Actinomycetota</taxon>
        <taxon>Actinomycetes</taxon>
        <taxon>Mycobacteriales</taxon>
        <taxon>Mycobacteriaceae</taxon>
        <taxon>Mycobacterium</taxon>
    </lineage>
</organism>
<dbReference type="Proteomes" id="UP000193087">
    <property type="component" value="Unassembled WGS sequence"/>
</dbReference>